<gene>
    <name evidence="1" type="ORF">OL599_17075</name>
</gene>
<dbReference type="Proteomes" id="UP001165679">
    <property type="component" value="Unassembled WGS sequence"/>
</dbReference>
<keyword evidence="2" id="KW-1185">Reference proteome</keyword>
<dbReference type="InterPro" id="IPR009387">
    <property type="entry name" value="HigB-2"/>
</dbReference>
<reference evidence="1" key="2">
    <citation type="submission" date="2022-10" db="EMBL/GenBank/DDBJ databases">
        <authorList>
            <person name="Trinh H.N."/>
        </authorList>
    </citation>
    <scope>NUCLEOTIDE SEQUENCE</scope>
    <source>
        <strain evidence="1">RN2-1</strain>
    </source>
</reference>
<dbReference type="AlphaFoldDB" id="A0AA41YML5"/>
<organism evidence="1 2">
    <name type="scientific">Limobrevibacterium gyesilva</name>
    <dbReference type="NCBI Taxonomy" id="2991712"/>
    <lineage>
        <taxon>Bacteria</taxon>
        <taxon>Pseudomonadati</taxon>
        <taxon>Pseudomonadota</taxon>
        <taxon>Alphaproteobacteria</taxon>
        <taxon>Acetobacterales</taxon>
        <taxon>Acetobacteraceae</taxon>
        <taxon>Limobrevibacterium</taxon>
    </lineage>
</organism>
<evidence type="ECO:0000313" key="1">
    <source>
        <dbReference type="EMBL" id="MCW3476289.1"/>
    </source>
</evidence>
<evidence type="ECO:0000313" key="2">
    <source>
        <dbReference type="Proteomes" id="UP001165679"/>
    </source>
</evidence>
<accession>A0AA41YML5</accession>
<reference evidence="1" key="1">
    <citation type="submission" date="2022-09" db="EMBL/GenBank/DDBJ databases">
        <title>Rhodovastum sp. nov. RN2-1 isolated from soil in Seongnam, South Korea.</title>
        <authorList>
            <person name="Le N.T."/>
        </authorList>
    </citation>
    <scope>NUCLEOTIDE SEQUENCE</scope>
    <source>
        <strain evidence="1">RN2-1</strain>
    </source>
</reference>
<protein>
    <submittedName>
        <fullName evidence="1">Type II toxin-antitoxin system RelE/ParE family toxin</fullName>
    </submittedName>
</protein>
<comment type="caution">
    <text evidence="1">The sequence shown here is derived from an EMBL/GenBank/DDBJ whole genome shotgun (WGS) entry which is preliminary data.</text>
</comment>
<dbReference type="EMBL" id="JAPDNT010000017">
    <property type="protein sequence ID" value="MCW3476289.1"/>
    <property type="molecule type" value="Genomic_DNA"/>
</dbReference>
<sequence>MPGIPLTVVETPQFLRQAEDVWSEAERQEFVDYIARNPEVGDLIPDTGGIRKVRWRRQGMGKRGGVRVIYFYHNPVTPLFLLMVYAKAVREDVAPEVKKALAEFAARIKRAARG</sequence>
<proteinExistence type="predicted"/>
<name>A0AA41YML5_9PROT</name>
<dbReference type="PIRSF" id="PIRSF039032">
    <property type="entry name" value="HigB-2"/>
    <property type="match status" value="1"/>
</dbReference>